<organism evidence="1 2">
    <name type="scientific">Rivihabitans pingtungensis</name>
    <dbReference type="NCBI Taxonomy" id="1054498"/>
    <lineage>
        <taxon>Bacteria</taxon>
        <taxon>Pseudomonadati</taxon>
        <taxon>Pseudomonadota</taxon>
        <taxon>Betaproteobacteria</taxon>
        <taxon>Neisseriales</taxon>
        <taxon>Aquaspirillaceae</taxon>
        <taxon>Rivihabitans</taxon>
    </lineage>
</organism>
<gene>
    <name evidence="1" type="ORF">DFR34_1323</name>
</gene>
<dbReference type="AlphaFoldDB" id="A0A318KIN1"/>
<proteinExistence type="predicted"/>
<name>A0A318KIN1_9NEIS</name>
<sequence length="482" mass="53763">MKPLSPRSRLKGDPFLPNRFIFGDAIDQHGIEEYEYLVHTEQPTFVCRLMHRAIPFDGADSEQFASAMLFDPEENVSYYTCNDGLAMTDFVFLGEPDSEPNAGALQKICDEAVAAYWAIDEAYKNNQLELNEYGRRPRELPPMQLDDATRAHAVSELARAAREAVSGPERAPQLIAHVHSTLHTGDARILPEALFALHDAPTARERLIDTARTLIAQPDVARPDGSFVPYELWAIPLLYSANHAGDCWFFPRLAELERVLQKHLGIPYGKGLHVSPTLFTPDMLNASGCQVLSQLAGMLDAGEAYVPGDINIMRSAYQEAKQRFVPRMTLNWIIFAVERGVLTHEPLADPNALLDALMPEVEAALNEHIDYNEATLFAPEPLWQSLVTGTRASNQQRLAFTSLLLDKRIGLANVRAHIELMPAQGAFQLRLQGKDDDDTVETTFAWLMTPDIAPSRETALAELEAVLEAHNIACDTYQDRLH</sequence>
<dbReference type="EMBL" id="QJKI01000032">
    <property type="protein sequence ID" value="PXX74461.1"/>
    <property type="molecule type" value="Genomic_DNA"/>
</dbReference>
<evidence type="ECO:0000313" key="2">
    <source>
        <dbReference type="Proteomes" id="UP000247555"/>
    </source>
</evidence>
<keyword evidence="2" id="KW-1185">Reference proteome</keyword>
<reference evidence="1 2" key="1">
    <citation type="submission" date="2018-05" db="EMBL/GenBank/DDBJ databases">
        <title>Genomic Encyclopedia of Type Strains, Phase IV (KMG-IV): sequencing the most valuable type-strain genomes for metagenomic binning, comparative biology and taxonomic classification.</title>
        <authorList>
            <person name="Goeker M."/>
        </authorList>
    </citation>
    <scope>NUCLEOTIDE SEQUENCE [LARGE SCALE GENOMIC DNA]</scope>
    <source>
        <strain evidence="1 2">DSM 29661</strain>
    </source>
</reference>
<dbReference type="Proteomes" id="UP000247555">
    <property type="component" value="Unassembled WGS sequence"/>
</dbReference>
<dbReference type="CDD" id="cd22214">
    <property type="entry name" value="AcrIIC2"/>
    <property type="match status" value="1"/>
</dbReference>
<comment type="caution">
    <text evidence="1">The sequence shown here is derived from an EMBL/GenBank/DDBJ whole genome shotgun (WGS) entry which is preliminary data.</text>
</comment>
<accession>A0A318KIN1</accession>
<dbReference type="RefSeq" id="WP_146215178.1">
    <property type="nucleotide sequence ID" value="NZ_QJKI01000032.1"/>
</dbReference>
<protein>
    <submittedName>
        <fullName evidence="1">Uncharacterized protein</fullName>
    </submittedName>
</protein>
<evidence type="ECO:0000313" key="1">
    <source>
        <dbReference type="EMBL" id="PXX74461.1"/>
    </source>
</evidence>
<dbReference type="OrthoDB" id="8964242at2"/>